<reference evidence="2" key="1">
    <citation type="journal article" date="2020" name="Stud. Mycol.">
        <title>101 Dothideomycetes genomes: a test case for predicting lifestyles and emergence of pathogens.</title>
        <authorList>
            <person name="Haridas S."/>
            <person name="Albert R."/>
            <person name="Binder M."/>
            <person name="Bloem J."/>
            <person name="Labutti K."/>
            <person name="Salamov A."/>
            <person name="Andreopoulos B."/>
            <person name="Baker S."/>
            <person name="Barry K."/>
            <person name="Bills G."/>
            <person name="Bluhm B."/>
            <person name="Cannon C."/>
            <person name="Castanera R."/>
            <person name="Culley D."/>
            <person name="Daum C."/>
            <person name="Ezra D."/>
            <person name="Gonzalez J."/>
            <person name="Henrissat B."/>
            <person name="Kuo A."/>
            <person name="Liang C."/>
            <person name="Lipzen A."/>
            <person name="Lutzoni F."/>
            <person name="Magnuson J."/>
            <person name="Mondo S."/>
            <person name="Nolan M."/>
            <person name="Ohm R."/>
            <person name="Pangilinan J."/>
            <person name="Park H.-J."/>
            <person name="Ramirez L."/>
            <person name="Alfaro M."/>
            <person name="Sun H."/>
            <person name="Tritt A."/>
            <person name="Yoshinaga Y."/>
            <person name="Zwiers L.-H."/>
            <person name="Turgeon B."/>
            <person name="Goodwin S."/>
            <person name="Spatafora J."/>
            <person name="Crous P."/>
            <person name="Grigoriev I."/>
        </authorList>
    </citation>
    <scope>NUCLEOTIDE SEQUENCE</scope>
    <source>
        <strain evidence="2">CBS 122368</strain>
    </source>
</reference>
<dbReference type="Gene3D" id="3.40.1390.30">
    <property type="entry name" value="NIF3 (NGG1p interacting factor 3)-like"/>
    <property type="match status" value="1"/>
</dbReference>
<organism evidence="2 3">
    <name type="scientific">Trematosphaeria pertusa</name>
    <dbReference type="NCBI Taxonomy" id="390896"/>
    <lineage>
        <taxon>Eukaryota</taxon>
        <taxon>Fungi</taxon>
        <taxon>Dikarya</taxon>
        <taxon>Ascomycota</taxon>
        <taxon>Pezizomycotina</taxon>
        <taxon>Dothideomycetes</taxon>
        <taxon>Pleosporomycetidae</taxon>
        <taxon>Pleosporales</taxon>
        <taxon>Massarineae</taxon>
        <taxon>Trematosphaeriaceae</taxon>
        <taxon>Trematosphaeria</taxon>
    </lineage>
</organism>
<protein>
    <recommendedName>
        <fullName evidence="4">NGG1p interacting factor 3</fullName>
    </recommendedName>
</protein>
<gene>
    <name evidence="2" type="ORF">BU26DRAFT_583541</name>
</gene>
<dbReference type="InterPro" id="IPR036069">
    <property type="entry name" value="DUF34/NIF3_sf"/>
</dbReference>
<name>A0A6A6IWF7_9PLEO</name>
<dbReference type="Proteomes" id="UP000800094">
    <property type="component" value="Unassembled WGS sequence"/>
</dbReference>
<dbReference type="AlphaFoldDB" id="A0A6A6IWF7"/>
<evidence type="ECO:0000313" key="3">
    <source>
        <dbReference type="Proteomes" id="UP000800094"/>
    </source>
</evidence>
<dbReference type="EMBL" id="ML987190">
    <property type="protein sequence ID" value="KAF2254885.1"/>
    <property type="molecule type" value="Genomic_DNA"/>
</dbReference>
<comment type="similarity">
    <text evidence="1">Belongs to the GTP cyclohydrolase I type 2/NIF3 family.</text>
</comment>
<dbReference type="SUPFAM" id="SSF102705">
    <property type="entry name" value="NIF3 (NGG1p interacting factor 3)-like"/>
    <property type="match status" value="1"/>
</dbReference>
<dbReference type="OrthoDB" id="2592744at2759"/>
<sequence>MDSYTRLAHWLTPTATNVPLLYHAPRHPKNAADTAVVEQIVFSVTPTPGVYDLIGFSDTTAVEQPARALPRPPRTICFLQRPFALERRRVRRGTLVLASHTSFDEHLTVGWNTALAERLGMDVGDSICVAGYRGDAETKIGIIGRVCMRRGMLRRLIAREVAAIMNAFNADEVYRVLEMARQRGWIQPEGQCGRHVLYLTGQPRESGLAAANEHGMTAICVGHRAAEEWGIRYMASRFKEAFPGMRVEEVFEETSAKKDA</sequence>
<evidence type="ECO:0000256" key="1">
    <source>
        <dbReference type="ARBA" id="ARBA00006964"/>
    </source>
</evidence>
<accession>A0A6A6IWF7</accession>
<proteinExistence type="inferred from homology"/>
<dbReference type="RefSeq" id="XP_033689889.1">
    <property type="nucleotide sequence ID" value="XM_033834568.1"/>
</dbReference>
<dbReference type="GeneID" id="54587898"/>
<evidence type="ECO:0000313" key="2">
    <source>
        <dbReference type="EMBL" id="KAF2254885.1"/>
    </source>
</evidence>
<dbReference type="InterPro" id="IPR002678">
    <property type="entry name" value="DUF34/NIF3"/>
</dbReference>
<dbReference type="Pfam" id="PF01784">
    <property type="entry name" value="DUF34_NIF3"/>
    <property type="match status" value="1"/>
</dbReference>
<evidence type="ECO:0008006" key="4">
    <source>
        <dbReference type="Google" id="ProtNLM"/>
    </source>
</evidence>
<keyword evidence="3" id="KW-1185">Reference proteome</keyword>